<reference evidence="3 4" key="1">
    <citation type="submission" date="2015-11" db="EMBL/GenBank/DDBJ databases">
        <title>Draft genome sequences of new species of the genus Lactobacillus isolated from orchardgrass silage.</title>
        <authorList>
            <person name="Tohno M."/>
            <person name="Tanizawa Y."/>
            <person name="Arita M."/>
        </authorList>
    </citation>
    <scope>NUCLEOTIDE SEQUENCE [LARGE SCALE GENOMIC DNA]</scope>
    <source>
        <strain evidence="3 4">IWT25</strain>
    </source>
</reference>
<dbReference type="AlphaFoldDB" id="A0A1Z5IYM3"/>
<evidence type="ECO:0000313" key="4">
    <source>
        <dbReference type="Proteomes" id="UP000198414"/>
    </source>
</evidence>
<feature type="region of interest" description="Disordered" evidence="1">
    <location>
        <begin position="174"/>
        <end position="241"/>
    </location>
</feature>
<dbReference type="OrthoDB" id="2286154at2"/>
<evidence type="ECO:0000313" key="3">
    <source>
        <dbReference type="EMBL" id="GAX06847.1"/>
    </source>
</evidence>
<dbReference type="Proteomes" id="UP000198414">
    <property type="component" value="Unassembled WGS sequence"/>
</dbReference>
<feature type="transmembrane region" description="Helical" evidence="2">
    <location>
        <begin position="6"/>
        <end position="24"/>
    </location>
</feature>
<evidence type="ECO:0000256" key="1">
    <source>
        <dbReference type="SAM" id="MobiDB-lite"/>
    </source>
</evidence>
<sequence length="341" mass="37583">MNDLLATLLGIGVSVAQVLFWIWVVTAMMKHFNSKTFKHPWGKYLLYSVAVCVVLGIFYSITMPKSASKSTKAATTIYPTKITKISEAKDHYWVIEGTTKAPDKAKVLVTAEKKSNFNYGDNEGQSVSEASFARVHNGKFKVKADPMDIENADTGKTGQTTPVAIFATTKVKGDWSDSNLPKDWKKQKLTPVKLKMSQSQAKYMNDDDDDSSSSSNDSSDSSSSESSAVESARKQNDKSNTQKYYEALQKLPEESHGAIDKAYYDKNSEQAIIVIDDANLMGTDAQLKHNVRECWSIGQGIYEKYSPLPDKINGDFVVVKDSAGNELAHTGMLGGFKYSGE</sequence>
<feature type="compositionally biased region" description="Basic and acidic residues" evidence="1">
    <location>
        <begin position="174"/>
        <end position="186"/>
    </location>
</feature>
<protein>
    <submittedName>
        <fullName evidence="3">Uncharacterized protein</fullName>
    </submittedName>
</protein>
<feature type="transmembrane region" description="Helical" evidence="2">
    <location>
        <begin position="44"/>
        <end position="62"/>
    </location>
</feature>
<comment type="caution">
    <text evidence="3">The sequence shown here is derived from an EMBL/GenBank/DDBJ whole genome shotgun (WGS) entry which is preliminary data.</text>
</comment>
<gene>
    <name evidence="3" type="ORF">IWT25_02194</name>
</gene>
<name>A0A1Z5IYM3_9LACO</name>
<keyword evidence="2" id="KW-1133">Transmembrane helix</keyword>
<dbReference type="EMBL" id="BCMI01000027">
    <property type="protein sequence ID" value="GAX06847.1"/>
    <property type="molecule type" value="Genomic_DNA"/>
</dbReference>
<proteinExistence type="predicted"/>
<evidence type="ECO:0000256" key="2">
    <source>
        <dbReference type="SAM" id="Phobius"/>
    </source>
</evidence>
<feature type="compositionally biased region" description="Low complexity" evidence="1">
    <location>
        <begin position="212"/>
        <end position="227"/>
    </location>
</feature>
<dbReference type="RefSeq" id="WP_089121785.1">
    <property type="nucleotide sequence ID" value="NZ_BCMI01000027.1"/>
</dbReference>
<accession>A0A1Z5IYM3</accession>
<organism evidence="3 4">
    <name type="scientific">Secundilactobacillus pentosiphilus</name>
    <dbReference type="NCBI Taxonomy" id="1714682"/>
    <lineage>
        <taxon>Bacteria</taxon>
        <taxon>Bacillati</taxon>
        <taxon>Bacillota</taxon>
        <taxon>Bacilli</taxon>
        <taxon>Lactobacillales</taxon>
        <taxon>Lactobacillaceae</taxon>
        <taxon>Secundilactobacillus</taxon>
    </lineage>
</organism>
<keyword evidence="2" id="KW-0812">Transmembrane</keyword>
<keyword evidence="2" id="KW-0472">Membrane</keyword>